<reference evidence="1" key="1">
    <citation type="submission" date="2020-05" db="EMBL/GenBank/DDBJ databases">
        <title>Large-scale comparative analyses of tick genomes elucidate their genetic diversity and vector capacities.</title>
        <authorList>
            <person name="Jia N."/>
            <person name="Wang J."/>
            <person name="Shi W."/>
            <person name="Du L."/>
            <person name="Sun Y."/>
            <person name="Zhan W."/>
            <person name="Jiang J."/>
            <person name="Wang Q."/>
            <person name="Zhang B."/>
            <person name="Ji P."/>
            <person name="Sakyi L.B."/>
            <person name="Cui X."/>
            <person name="Yuan T."/>
            <person name="Jiang B."/>
            <person name="Yang W."/>
            <person name="Lam T.T.-Y."/>
            <person name="Chang Q."/>
            <person name="Ding S."/>
            <person name="Wang X."/>
            <person name="Zhu J."/>
            <person name="Ruan X."/>
            <person name="Zhao L."/>
            <person name="Wei J."/>
            <person name="Que T."/>
            <person name="Du C."/>
            <person name="Cheng J."/>
            <person name="Dai P."/>
            <person name="Han X."/>
            <person name="Huang E."/>
            <person name="Gao Y."/>
            <person name="Liu J."/>
            <person name="Shao H."/>
            <person name="Ye R."/>
            <person name="Li L."/>
            <person name="Wei W."/>
            <person name="Wang X."/>
            <person name="Wang C."/>
            <person name="Yang T."/>
            <person name="Huo Q."/>
            <person name="Li W."/>
            <person name="Guo W."/>
            <person name="Chen H."/>
            <person name="Zhou L."/>
            <person name="Ni X."/>
            <person name="Tian J."/>
            <person name="Zhou Y."/>
            <person name="Sheng Y."/>
            <person name="Liu T."/>
            <person name="Pan Y."/>
            <person name="Xia L."/>
            <person name="Li J."/>
            <person name="Zhao F."/>
            <person name="Cao W."/>
        </authorList>
    </citation>
    <scope>NUCLEOTIDE SEQUENCE</scope>
    <source>
        <strain evidence="1">Dsil-2018</strain>
    </source>
</reference>
<gene>
    <name evidence="1" type="ORF">HPB49_005169</name>
</gene>
<accession>A0ACB8D333</accession>
<keyword evidence="2" id="KW-1185">Reference proteome</keyword>
<proteinExistence type="predicted"/>
<organism evidence="1 2">
    <name type="scientific">Dermacentor silvarum</name>
    <name type="common">Tick</name>
    <dbReference type="NCBI Taxonomy" id="543639"/>
    <lineage>
        <taxon>Eukaryota</taxon>
        <taxon>Metazoa</taxon>
        <taxon>Ecdysozoa</taxon>
        <taxon>Arthropoda</taxon>
        <taxon>Chelicerata</taxon>
        <taxon>Arachnida</taxon>
        <taxon>Acari</taxon>
        <taxon>Parasitiformes</taxon>
        <taxon>Ixodida</taxon>
        <taxon>Ixodoidea</taxon>
        <taxon>Ixodidae</taxon>
        <taxon>Rhipicephalinae</taxon>
        <taxon>Dermacentor</taxon>
    </lineage>
</organism>
<name>A0ACB8D333_DERSI</name>
<protein>
    <submittedName>
        <fullName evidence="1">Uncharacterized protein</fullName>
    </submittedName>
</protein>
<evidence type="ECO:0000313" key="1">
    <source>
        <dbReference type="EMBL" id="KAH7958794.1"/>
    </source>
</evidence>
<dbReference type="EMBL" id="CM023472">
    <property type="protein sequence ID" value="KAH7958794.1"/>
    <property type="molecule type" value="Genomic_DNA"/>
</dbReference>
<sequence>MAGSRIYKLGSIFTRVEGLLKAGGMQPSEQPLWLDVYRAFPPIEEPSFYRTAGGDVRRIFYPEDVARIAYSQSEAVVLSPRRGGGTTWSSFSDSNKEIDDGPLPTSSEVEDALALVRRYCVNIEGCGLSCSDSLDNVEACVLS</sequence>
<dbReference type="Proteomes" id="UP000821865">
    <property type="component" value="Chromosome 3"/>
</dbReference>
<evidence type="ECO:0000313" key="2">
    <source>
        <dbReference type="Proteomes" id="UP000821865"/>
    </source>
</evidence>
<comment type="caution">
    <text evidence="1">The sequence shown here is derived from an EMBL/GenBank/DDBJ whole genome shotgun (WGS) entry which is preliminary data.</text>
</comment>